<dbReference type="Proteomes" id="UP000075591">
    <property type="component" value="Unassembled WGS sequence"/>
</dbReference>
<dbReference type="EMBL" id="LOMT01000123">
    <property type="protein sequence ID" value="KXX90092.1"/>
    <property type="molecule type" value="Genomic_DNA"/>
</dbReference>
<evidence type="ECO:0000313" key="3">
    <source>
        <dbReference type="Proteomes" id="UP000075591"/>
    </source>
</evidence>
<feature type="compositionally biased region" description="Low complexity" evidence="1">
    <location>
        <begin position="71"/>
        <end position="83"/>
    </location>
</feature>
<feature type="compositionally biased region" description="Low complexity" evidence="1">
    <location>
        <begin position="112"/>
        <end position="122"/>
    </location>
</feature>
<comment type="caution">
    <text evidence="2">The sequence shown here is derived from an EMBL/GenBank/DDBJ whole genome shotgun (WGS) entry which is preliminary data.</text>
</comment>
<dbReference type="AlphaFoldDB" id="A0A150AYQ6"/>
<accession>A0A150AYQ6</accession>
<proteinExistence type="predicted"/>
<protein>
    <submittedName>
        <fullName evidence="2">Uncharacterized protein</fullName>
    </submittedName>
</protein>
<dbReference type="RefSeq" id="WP_061654147.1">
    <property type="nucleotide sequence ID" value="NZ_AP022949.1"/>
</dbReference>
<evidence type="ECO:0000313" key="2">
    <source>
        <dbReference type="EMBL" id="KXX90092.1"/>
    </source>
</evidence>
<sequence length="210" mass="23381">MSFSPDKFPTKDTKGTQRGRKKKEPQQPIMGFDQVAGKKDKQTPSTENEGVKQEVTQTTEEATVEAKTEEPVVAETETPVTEEQVQDEVVESTENVDLKDDESGNNEDNNEGESTTNSSGNNDEGEEKVTQENKGGQDPNGNKTEEKDAVLSWLEEDIKTNKKQTKTYFLDKEVIDKIDKIGKKIPKSKGGTGGFVNELLKQALKDRNLW</sequence>
<gene>
    <name evidence="2" type="ORF">AT274_01665</name>
</gene>
<name>A0A150AYQ6_BACCE</name>
<reference evidence="2 3" key="1">
    <citation type="submission" date="2015-12" db="EMBL/GenBank/DDBJ databases">
        <title>Bacillus cereus Group isolate.</title>
        <authorList>
            <person name="Kovac J."/>
        </authorList>
    </citation>
    <scope>NUCLEOTIDE SEQUENCE [LARGE SCALE GENOMIC DNA]</scope>
    <source>
        <strain evidence="2 3">FSL W8-0275</strain>
    </source>
</reference>
<organism evidence="2 3">
    <name type="scientific">Bacillus cereus</name>
    <dbReference type="NCBI Taxonomy" id="1396"/>
    <lineage>
        <taxon>Bacteria</taxon>
        <taxon>Bacillati</taxon>
        <taxon>Bacillota</taxon>
        <taxon>Bacilli</taxon>
        <taxon>Bacillales</taxon>
        <taxon>Bacillaceae</taxon>
        <taxon>Bacillus</taxon>
        <taxon>Bacillus cereus group</taxon>
    </lineage>
</organism>
<evidence type="ECO:0000256" key="1">
    <source>
        <dbReference type="SAM" id="MobiDB-lite"/>
    </source>
</evidence>
<feature type="region of interest" description="Disordered" evidence="1">
    <location>
        <begin position="1"/>
        <end position="149"/>
    </location>
</feature>